<dbReference type="Pfam" id="PF00581">
    <property type="entry name" value="Rhodanese"/>
    <property type="match status" value="1"/>
</dbReference>
<gene>
    <name evidence="2" type="ORF">SAMN05421751_10973</name>
</gene>
<evidence type="ECO:0000259" key="1">
    <source>
        <dbReference type="PROSITE" id="PS50206"/>
    </source>
</evidence>
<name>A0A1H5WY85_9RHOB</name>
<dbReference type="SMART" id="SM00450">
    <property type="entry name" value="RHOD"/>
    <property type="match status" value="1"/>
</dbReference>
<dbReference type="PANTHER" id="PTHR43031:SF16">
    <property type="entry name" value="OXIDOREDUCTASE"/>
    <property type="match status" value="1"/>
</dbReference>
<dbReference type="PROSITE" id="PS50206">
    <property type="entry name" value="RHODANESE_3"/>
    <property type="match status" value="1"/>
</dbReference>
<keyword evidence="2" id="KW-0808">Transferase</keyword>
<keyword evidence="3" id="KW-1185">Reference proteome</keyword>
<dbReference type="SUPFAM" id="SSF52821">
    <property type="entry name" value="Rhodanese/Cell cycle control phosphatase"/>
    <property type="match status" value="1"/>
</dbReference>
<dbReference type="InterPro" id="IPR001763">
    <property type="entry name" value="Rhodanese-like_dom"/>
</dbReference>
<dbReference type="Proteomes" id="UP000236742">
    <property type="component" value="Unassembled WGS sequence"/>
</dbReference>
<dbReference type="Gene3D" id="3.40.250.10">
    <property type="entry name" value="Rhodanese-like domain"/>
    <property type="match status" value="1"/>
</dbReference>
<proteinExistence type="predicted"/>
<dbReference type="PANTHER" id="PTHR43031">
    <property type="entry name" value="FAD-DEPENDENT OXIDOREDUCTASE"/>
    <property type="match status" value="1"/>
</dbReference>
<reference evidence="2 3" key="1">
    <citation type="submission" date="2016-10" db="EMBL/GenBank/DDBJ databases">
        <authorList>
            <person name="de Groot N.N."/>
        </authorList>
    </citation>
    <scope>NUCLEOTIDE SEQUENCE [LARGE SCALE GENOMIC DNA]</scope>
    <source>
        <strain evidence="2 3">DSM 23413</strain>
    </source>
</reference>
<dbReference type="EMBL" id="FNVD01000009">
    <property type="protein sequence ID" value="SEG04215.1"/>
    <property type="molecule type" value="Genomic_DNA"/>
</dbReference>
<sequence>MFFMRKPQPAAGMSPQDAVQAAKEDKVTLIDVREHNEVAMSGKAKGALHIPLMRLRDMADPRHPDFHPALETAGSIAVYCASGARSHHARELLRQMGYDDVHNIGGLGHWVQAGGELER</sequence>
<dbReference type="InterPro" id="IPR036873">
    <property type="entry name" value="Rhodanese-like_dom_sf"/>
</dbReference>
<dbReference type="GO" id="GO:0016740">
    <property type="term" value="F:transferase activity"/>
    <property type="evidence" value="ECO:0007669"/>
    <property type="project" value="UniProtKB-KW"/>
</dbReference>
<organism evidence="2 3">
    <name type="scientific">Jhaorihella thermophila</name>
    <dbReference type="NCBI Taxonomy" id="488547"/>
    <lineage>
        <taxon>Bacteria</taxon>
        <taxon>Pseudomonadati</taxon>
        <taxon>Pseudomonadota</taxon>
        <taxon>Alphaproteobacteria</taxon>
        <taxon>Rhodobacterales</taxon>
        <taxon>Paracoccaceae</taxon>
        <taxon>Jhaorihella</taxon>
    </lineage>
</organism>
<dbReference type="AlphaFoldDB" id="A0A1H5WY85"/>
<accession>A0A1H5WY85</accession>
<evidence type="ECO:0000313" key="3">
    <source>
        <dbReference type="Proteomes" id="UP000236742"/>
    </source>
</evidence>
<feature type="domain" description="Rhodanese" evidence="1">
    <location>
        <begin position="23"/>
        <end position="119"/>
    </location>
</feature>
<protein>
    <submittedName>
        <fullName evidence="2">Rhodanese-related sulfurtransferase</fullName>
    </submittedName>
</protein>
<dbReference type="OrthoDB" id="9807812at2"/>
<evidence type="ECO:0000313" key="2">
    <source>
        <dbReference type="EMBL" id="SEG04215.1"/>
    </source>
</evidence>
<dbReference type="InterPro" id="IPR050229">
    <property type="entry name" value="GlpE_sulfurtransferase"/>
</dbReference>